<dbReference type="InterPro" id="IPR000866">
    <property type="entry name" value="AhpC/TSA"/>
</dbReference>
<dbReference type="SUPFAM" id="SSF52833">
    <property type="entry name" value="Thioredoxin-like"/>
    <property type="match status" value="1"/>
</dbReference>
<dbReference type="PANTHER" id="PTHR42852:SF13">
    <property type="entry name" value="PROTEIN DIPZ"/>
    <property type="match status" value="1"/>
</dbReference>
<dbReference type="Pfam" id="PF00578">
    <property type="entry name" value="AhpC-TSA"/>
    <property type="match status" value="1"/>
</dbReference>
<dbReference type="GO" id="GO:0016491">
    <property type="term" value="F:oxidoreductase activity"/>
    <property type="evidence" value="ECO:0007669"/>
    <property type="project" value="InterPro"/>
</dbReference>
<gene>
    <name evidence="2" type="ORF">AVDCRST_MAG10-2041</name>
</gene>
<sequence length="270" mass="27998">MSRASTATRPPAIRARVRVALRRRAAWAAASRSARVGPVRSRGALAADFAGALAAGAPGRGAALLSGPVPAFDGPPGLLGWPGRLAGGRDPDWGRAGFRFFLEAMAPRLVPASPSIDPMLTVGDKAPSFTLPAVEGGEEVTDPWTEGPTVLAFFKVSCPVCKMVAPMLTKLSEGGARVVAVGEDPPEAIAQYIEAQGQRVPTLSQPAPYSVSEAYGLEAVPTVFLVGPDGGIQEAIAGWNRDIWNGLASTLGLTEPLSTPDDGLRPFRPG</sequence>
<name>A0A6J4ICY2_9ACTN</name>
<protein>
    <recommendedName>
        <fullName evidence="1">Thioredoxin domain-containing protein</fullName>
    </recommendedName>
</protein>
<dbReference type="InterPro" id="IPR013766">
    <property type="entry name" value="Thioredoxin_domain"/>
</dbReference>
<accession>A0A6J4ICY2</accession>
<dbReference type="Gene3D" id="3.40.30.10">
    <property type="entry name" value="Glutaredoxin"/>
    <property type="match status" value="1"/>
</dbReference>
<dbReference type="PANTHER" id="PTHR42852">
    <property type="entry name" value="THIOL:DISULFIDE INTERCHANGE PROTEIN DSBE"/>
    <property type="match status" value="1"/>
</dbReference>
<dbReference type="InterPro" id="IPR050553">
    <property type="entry name" value="Thioredoxin_ResA/DsbE_sf"/>
</dbReference>
<dbReference type="PROSITE" id="PS51352">
    <property type="entry name" value="THIOREDOXIN_2"/>
    <property type="match status" value="1"/>
</dbReference>
<evidence type="ECO:0000259" key="1">
    <source>
        <dbReference type="PROSITE" id="PS51352"/>
    </source>
</evidence>
<feature type="domain" description="Thioredoxin" evidence="1">
    <location>
        <begin position="120"/>
        <end position="259"/>
    </location>
</feature>
<proteinExistence type="predicted"/>
<evidence type="ECO:0000313" key="2">
    <source>
        <dbReference type="EMBL" id="CAA9246958.1"/>
    </source>
</evidence>
<dbReference type="InterPro" id="IPR036249">
    <property type="entry name" value="Thioredoxin-like_sf"/>
</dbReference>
<dbReference type="AlphaFoldDB" id="A0A6J4ICY2"/>
<dbReference type="GO" id="GO:0016209">
    <property type="term" value="F:antioxidant activity"/>
    <property type="evidence" value="ECO:0007669"/>
    <property type="project" value="InterPro"/>
</dbReference>
<organism evidence="2">
    <name type="scientific">uncultured Acidimicrobiales bacterium</name>
    <dbReference type="NCBI Taxonomy" id="310071"/>
    <lineage>
        <taxon>Bacteria</taxon>
        <taxon>Bacillati</taxon>
        <taxon>Actinomycetota</taxon>
        <taxon>Acidimicrobiia</taxon>
        <taxon>Acidimicrobiales</taxon>
        <taxon>environmental samples</taxon>
    </lineage>
</organism>
<dbReference type="EMBL" id="CADCTB010000128">
    <property type="protein sequence ID" value="CAA9246958.1"/>
    <property type="molecule type" value="Genomic_DNA"/>
</dbReference>
<dbReference type="CDD" id="cd02966">
    <property type="entry name" value="TlpA_like_family"/>
    <property type="match status" value="1"/>
</dbReference>
<reference evidence="2" key="1">
    <citation type="submission" date="2020-02" db="EMBL/GenBank/DDBJ databases">
        <authorList>
            <person name="Meier V. D."/>
        </authorList>
    </citation>
    <scope>NUCLEOTIDE SEQUENCE</scope>
    <source>
        <strain evidence="2">AVDCRST_MAG10</strain>
    </source>
</reference>